<dbReference type="InterPro" id="IPR035897">
    <property type="entry name" value="Toll_tir_struct_dom_sf"/>
</dbReference>
<feature type="region of interest" description="Disordered" evidence="11">
    <location>
        <begin position="996"/>
        <end position="1066"/>
    </location>
</feature>
<organism evidence="14 15">
    <name type="scientific">Oedothorax gibbosus</name>
    <dbReference type="NCBI Taxonomy" id="931172"/>
    <lineage>
        <taxon>Eukaryota</taxon>
        <taxon>Metazoa</taxon>
        <taxon>Ecdysozoa</taxon>
        <taxon>Arthropoda</taxon>
        <taxon>Chelicerata</taxon>
        <taxon>Arachnida</taxon>
        <taxon>Araneae</taxon>
        <taxon>Araneomorphae</taxon>
        <taxon>Entelegynae</taxon>
        <taxon>Araneoidea</taxon>
        <taxon>Linyphiidae</taxon>
        <taxon>Erigoninae</taxon>
        <taxon>Oedothorax</taxon>
    </lineage>
</organism>
<dbReference type="CDD" id="cd24153">
    <property type="entry name" value="SARM1_N"/>
    <property type="match status" value="1"/>
</dbReference>
<dbReference type="SUPFAM" id="SSF47769">
    <property type="entry name" value="SAM/Pointed domain"/>
    <property type="match status" value="2"/>
</dbReference>
<accession>A0AAV6VYC6</accession>
<reference evidence="14 15" key="1">
    <citation type="journal article" date="2022" name="Nat. Ecol. Evol.">
        <title>A masculinizing supergene underlies an exaggerated male reproductive morph in a spider.</title>
        <authorList>
            <person name="Hendrickx F."/>
            <person name="De Corte Z."/>
            <person name="Sonet G."/>
            <person name="Van Belleghem S.M."/>
            <person name="Kostlbacher S."/>
            <person name="Vangestel C."/>
        </authorList>
    </citation>
    <scope>NUCLEOTIDE SEQUENCE [LARGE SCALE GENOMIC DNA]</scope>
    <source>
        <strain evidence="14">W744_W776</strain>
    </source>
</reference>
<dbReference type="GO" id="GO:0034128">
    <property type="term" value="P:negative regulation of MyD88-independent toll-like receptor signaling pathway"/>
    <property type="evidence" value="ECO:0007669"/>
    <property type="project" value="InterPro"/>
</dbReference>
<dbReference type="SMART" id="SM00454">
    <property type="entry name" value="SAM"/>
    <property type="match status" value="2"/>
</dbReference>
<keyword evidence="15" id="KW-1185">Reference proteome</keyword>
<dbReference type="PANTHER" id="PTHR22998">
    <property type="entry name" value="SARM1"/>
    <property type="match status" value="1"/>
</dbReference>
<feature type="region of interest" description="Disordered" evidence="11">
    <location>
        <begin position="1106"/>
        <end position="1147"/>
    </location>
</feature>
<name>A0AAV6VYC6_9ARAC</name>
<keyword evidence="8" id="KW-0391">Immunity</keyword>
<dbReference type="AlphaFoldDB" id="A0AAV6VYC6"/>
<feature type="region of interest" description="Disordered" evidence="11">
    <location>
        <begin position="128"/>
        <end position="151"/>
    </location>
</feature>
<comment type="catalytic activity">
    <reaction evidence="10">
        <text>NAD(+) + H2O = ADP-D-ribose + nicotinamide + H(+)</text>
        <dbReference type="Rhea" id="RHEA:16301"/>
        <dbReference type="ChEBI" id="CHEBI:15377"/>
        <dbReference type="ChEBI" id="CHEBI:15378"/>
        <dbReference type="ChEBI" id="CHEBI:17154"/>
        <dbReference type="ChEBI" id="CHEBI:57540"/>
        <dbReference type="ChEBI" id="CHEBI:57967"/>
        <dbReference type="EC" id="3.2.2.6"/>
    </reaction>
    <physiologicalReaction direction="left-to-right" evidence="10">
        <dbReference type="Rhea" id="RHEA:16302"/>
    </physiologicalReaction>
</comment>
<evidence type="ECO:0000256" key="2">
    <source>
        <dbReference type="ARBA" id="ARBA00008291"/>
    </source>
</evidence>
<dbReference type="InterPro" id="IPR013761">
    <property type="entry name" value="SAM/pointed_sf"/>
</dbReference>
<protein>
    <recommendedName>
        <fullName evidence="3">ADP-ribosyl cyclase/cyclic ADP-ribose hydrolase</fullName>
        <ecNumber evidence="3">3.2.2.6</ecNumber>
    </recommendedName>
</protein>
<comment type="similarity">
    <text evidence="2">Belongs to the SARM1 family.</text>
</comment>
<dbReference type="GO" id="GO:0007165">
    <property type="term" value="P:signal transduction"/>
    <property type="evidence" value="ECO:0007669"/>
    <property type="project" value="InterPro"/>
</dbReference>
<dbReference type="GO" id="GO:0035591">
    <property type="term" value="F:signaling adaptor activity"/>
    <property type="evidence" value="ECO:0007669"/>
    <property type="project" value="InterPro"/>
</dbReference>
<keyword evidence="9" id="KW-0520">NAD</keyword>
<evidence type="ECO:0000256" key="7">
    <source>
        <dbReference type="ARBA" id="ARBA00022801"/>
    </source>
</evidence>
<feature type="compositionally biased region" description="Polar residues" evidence="11">
    <location>
        <begin position="1016"/>
        <end position="1030"/>
    </location>
</feature>
<dbReference type="InterPro" id="IPR011989">
    <property type="entry name" value="ARM-like"/>
</dbReference>
<dbReference type="EMBL" id="JAFNEN010000003">
    <property type="protein sequence ID" value="KAG8201734.1"/>
    <property type="molecule type" value="Genomic_DNA"/>
</dbReference>
<dbReference type="PROSITE" id="PS50104">
    <property type="entry name" value="TIR"/>
    <property type="match status" value="1"/>
</dbReference>
<keyword evidence="5" id="KW-0399">Innate immunity</keyword>
<feature type="compositionally biased region" description="Basic and acidic residues" evidence="11">
    <location>
        <begin position="1131"/>
        <end position="1147"/>
    </location>
</feature>
<evidence type="ECO:0000313" key="15">
    <source>
        <dbReference type="Proteomes" id="UP000827092"/>
    </source>
</evidence>
<proteinExistence type="inferred from homology"/>
<evidence type="ECO:0000256" key="6">
    <source>
        <dbReference type="ARBA" id="ARBA00022737"/>
    </source>
</evidence>
<gene>
    <name evidence="14" type="ORF">JTE90_012794</name>
</gene>
<dbReference type="SUPFAM" id="SSF48371">
    <property type="entry name" value="ARM repeat"/>
    <property type="match status" value="1"/>
</dbReference>
<dbReference type="SUPFAM" id="SSF52200">
    <property type="entry name" value="Toll/Interleukin receptor TIR domain"/>
    <property type="match status" value="1"/>
</dbReference>
<dbReference type="SMART" id="SM00255">
    <property type="entry name" value="TIR"/>
    <property type="match status" value="1"/>
</dbReference>
<dbReference type="EC" id="3.2.2.6" evidence="3"/>
<feature type="compositionally biased region" description="Polar residues" evidence="11">
    <location>
        <begin position="1050"/>
        <end position="1066"/>
    </location>
</feature>
<dbReference type="CDD" id="cd09502">
    <property type="entry name" value="SAM_SARM1-like_repeat2"/>
    <property type="match status" value="1"/>
</dbReference>
<dbReference type="GO" id="GO:0019677">
    <property type="term" value="P:NAD+ catabolic process"/>
    <property type="evidence" value="ECO:0007669"/>
    <property type="project" value="UniProtKB-ARBA"/>
</dbReference>
<feature type="compositionally biased region" description="Low complexity" evidence="11">
    <location>
        <begin position="140"/>
        <end position="151"/>
    </location>
</feature>
<evidence type="ECO:0000256" key="8">
    <source>
        <dbReference type="ARBA" id="ARBA00022859"/>
    </source>
</evidence>
<dbReference type="CDD" id="cd09501">
    <property type="entry name" value="SAM_SARM1-like_repeat1"/>
    <property type="match status" value="1"/>
</dbReference>
<evidence type="ECO:0000256" key="9">
    <source>
        <dbReference type="ARBA" id="ARBA00023027"/>
    </source>
</evidence>
<dbReference type="GO" id="GO:0045087">
    <property type="term" value="P:innate immune response"/>
    <property type="evidence" value="ECO:0007669"/>
    <property type="project" value="UniProtKB-KW"/>
</dbReference>
<keyword evidence="4" id="KW-0963">Cytoplasm</keyword>
<dbReference type="PROSITE" id="PS50105">
    <property type="entry name" value="SAM_DOMAIN"/>
    <property type="match status" value="1"/>
</dbReference>
<dbReference type="GO" id="GO:0005737">
    <property type="term" value="C:cytoplasm"/>
    <property type="evidence" value="ECO:0007669"/>
    <property type="project" value="UniProtKB-SubCell"/>
</dbReference>
<evidence type="ECO:0000256" key="3">
    <source>
        <dbReference type="ARBA" id="ARBA00011982"/>
    </source>
</evidence>
<dbReference type="Pfam" id="PF07647">
    <property type="entry name" value="SAM_2"/>
    <property type="match status" value="2"/>
</dbReference>
<dbReference type="InterPro" id="IPR016024">
    <property type="entry name" value="ARM-type_fold"/>
</dbReference>
<dbReference type="GO" id="GO:0003953">
    <property type="term" value="F:NAD+ nucleosidase activity"/>
    <property type="evidence" value="ECO:0007669"/>
    <property type="project" value="InterPro"/>
</dbReference>
<dbReference type="GO" id="GO:0044297">
    <property type="term" value="C:cell body"/>
    <property type="evidence" value="ECO:0007669"/>
    <property type="project" value="UniProtKB-ARBA"/>
</dbReference>
<evidence type="ECO:0000259" key="13">
    <source>
        <dbReference type="PROSITE" id="PS50105"/>
    </source>
</evidence>
<dbReference type="PANTHER" id="PTHR22998:SF1">
    <property type="entry name" value="NAD(+) HYDROLASE SARM1"/>
    <property type="match status" value="1"/>
</dbReference>
<keyword evidence="6" id="KW-0677">Repeat</keyword>
<feature type="region of interest" description="Disordered" evidence="11">
    <location>
        <begin position="30"/>
        <end position="53"/>
    </location>
</feature>
<feature type="region of interest" description="Disordered" evidence="11">
    <location>
        <begin position="87"/>
        <end position="106"/>
    </location>
</feature>
<evidence type="ECO:0000256" key="11">
    <source>
        <dbReference type="SAM" id="MobiDB-lite"/>
    </source>
</evidence>
<evidence type="ECO:0000256" key="1">
    <source>
        <dbReference type="ARBA" id="ARBA00004496"/>
    </source>
</evidence>
<dbReference type="InterPro" id="IPR001660">
    <property type="entry name" value="SAM"/>
</dbReference>
<dbReference type="InterPro" id="IPR039184">
    <property type="entry name" value="SARM1"/>
</dbReference>
<comment type="caution">
    <text evidence="14">The sequence shown here is derived from an EMBL/GenBank/DDBJ whole genome shotgun (WGS) entry which is preliminary data.</text>
</comment>
<dbReference type="FunFam" id="1.10.150.50:FF:000043">
    <property type="entry name" value="Sterile alpha and TIR motif-containing 1"/>
    <property type="match status" value="1"/>
</dbReference>
<dbReference type="GO" id="GO:0061809">
    <property type="term" value="F:NAD+ nucleosidase activity, cyclic ADP-ribose generating"/>
    <property type="evidence" value="ECO:0007669"/>
    <property type="project" value="UniProtKB-EC"/>
</dbReference>
<feature type="domain" description="TIR" evidence="12">
    <location>
        <begin position="840"/>
        <end position="983"/>
    </location>
</feature>
<dbReference type="Pfam" id="PF13676">
    <property type="entry name" value="TIR_2"/>
    <property type="match status" value="1"/>
</dbReference>
<sequence length="1147" mass="127376">MMSTNGELGSLVDFNKKASAATIINKINNASSSSSYASSSSSSEKMMKSSSLLSKKAQILHAVASSQQQQQQAQQQNEMFQENRNFSRSVSVTSNSSASSDSRLKMLSSSNNTRAVLSAEEQLLSDEESAEEVKFEQQRSTASSKVKVSTSDGYTQEKMAATNHERKRLQAGGVSYEEKSATAAMKQKLEAEGFASEKVAAMRQDHVQLKTADCIQQQQRMATAASMKLSTDEFTAEKVALAKQEEKTMFAQGMVQAEKNISSSSSAKMTFSSKGVSKSSLTSQNLHQIDFGNISTLGISFGSITNGIEPFVFNGTQNMLKDQGLEEDVHILSSDTHSSTEVENAKHRFEARMYKCVEKLKTATSVEDSTNLLSTMSELVKKAWAIPSHGHDLGISLCNILRAQGGLKIIVDNCNSENADVQFCSAELLEQCLSTENRTYVVENGLERVVRVAVTCSNKSQDSKYSRVGTGILEHLFKHSERTCSDVIRLGGLIAIVYKCRSYDLETLRHCATALANLSLYGGHENQEAMIRQKVPVWLFTLAVNNDDNIKYYACLAISALVANKEIEAAVIESGTLNLVEPFVTNHSPEEFAKSHVGHVHGQSKNWLQRLVSVLESKREEARSLAAFHFAMEAGIKKRQGNTQIFQEVDAVRALRKVASSPNAIASRFAAQALQLIGEELPHKLSQQVPLWTEVDVSEWVKQIGFDSYKSEFKNSRVDGDLLLQLTEDMLKEDIGISNGILRKRFLRELSQLKRMADYTSCDSTYLNQVLQGLGLEFSQYTYQMLHSGIQKDTLKYISDDHLFQDCGIDNSIHRLRIAHAIRGLAQQSEDAEEEDDQQKSLDVFVSYRRSNGSQLASLLKVHLQLRGFSVFIDVERLEAGKFDNNLLNSVRQAKHFLLVLTPNALERCMNDTECKDWVHKEIVEALQSQCNIIPILDNFQWPEPETLPEDMRAICYFNGVRWIHDYQDACVDKLERFMRGEMNAKNDCPLGRFSSLHGAGPPGTPGAGNRGNPVYQRSASNESNKGSSCSDKEISNEFPGAGNRGNPVYQRSASNESNNEARVQTRRSVTVIGLTRCSIADEFRDLWMLIIMMDNYAQIVTPKIPGAGNRGNPVYQRSASNESNKGSSCSDKEIRNGNRIDEVSHC</sequence>
<evidence type="ECO:0000256" key="10">
    <source>
        <dbReference type="ARBA" id="ARBA00047304"/>
    </source>
</evidence>
<dbReference type="GO" id="GO:0030425">
    <property type="term" value="C:dendrite"/>
    <property type="evidence" value="ECO:0007669"/>
    <property type="project" value="TreeGrafter"/>
</dbReference>
<dbReference type="FunFam" id="3.40.50.10140:FF:000012">
    <property type="entry name" value="Sterile alpha and TIR motif-containing protein"/>
    <property type="match status" value="1"/>
</dbReference>
<dbReference type="GO" id="GO:0048678">
    <property type="term" value="P:response to axon injury"/>
    <property type="evidence" value="ECO:0007669"/>
    <property type="project" value="InterPro"/>
</dbReference>
<dbReference type="Gene3D" id="3.40.50.10140">
    <property type="entry name" value="Toll/interleukin-1 receptor homology (TIR) domain"/>
    <property type="match status" value="1"/>
</dbReference>
<evidence type="ECO:0000313" key="14">
    <source>
        <dbReference type="EMBL" id="KAG8201734.1"/>
    </source>
</evidence>
<feature type="compositionally biased region" description="Polar residues" evidence="11">
    <location>
        <begin position="1116"/>
        <end position="1130"/>
    </location>
</feature>
<evidence type="ECO:0000256" key="5">
    <source>
        <dbReference type="ARBA" id="ARBA00022588"/>
    </source>
</evidence>
<dbReference type="Gene3D" id="1.25.10.10">
    <property type="entry name" value="Leucine-rich Repeat Variant"/>
    <property type="match status" value="1"/>
</dbReference>
<comment type="subcellular location">
    <subcellularLocation>
        <location evidence="1">Cytoplasm</location>
    </subcellularLocation>
</comment>
<feature type="domain" description="SAM" evidence="13">
    <location>
        <begin position="692"/>
        <end position="756"/>
    </location>
</feature>
<evidence type="ECO:0000259" key="12">
    <source>
        <dbReference type="PROSITE" id="PS50104"/>
    </source>
</evidence>
<evidence type="ECO:0000256" key="4">
    <source>
        <dbReference type="ARBA" id="ARBA00022490"/>
    </source>
</evidence>
<dbReference type="Proteomes" id="UP000827092">
    <property type="component" value="Unassembled WGS sequence"/>
</dbReference>
<keyword evidence="7" id="KW-0378">Hydrolase</keyword>
<dbReference type="InterPro" id="IPR000157">
    <property type="entry name" value="TIR_dom"/>
</dbReference>
<dbReference type="Gene3D" id="1.10.150.50">
    <property type="entry name" value="Transcription Factor, Ets-1"/>
    <property type="match status" value="2"/>
</dbReference>